<evidence type="ECO:0000256" key="9">
    <source>
        <dbReference type="PIRSR" id="PIRSR036696-1"/>
    </source>
</evidence>
<dbReference type="EC" id="3.5.1.14" evidence="3"/>
<dbReference type="Pfam" id="PF07687">
    <property type="entry name" value="M20_dimer"/>
    <property type="match status" value="1"/>
</dbReference>
<evidence type="ECO:0000256" key="4">
    <source>
        <dbReference type="ARBA" id="ARBA00022490"/>
    </source>
</evidence>
<dbReference type="GO" id="GO:0046872">
    <property type="term" value="F:metal ion binding"/>
    <property type="evidence" value="ECO:0007669"/>
    <property type="project" value="UniProtKB-KW"/>
</dbReference>
<evidence type="ECO:0000313" key="12">
    <source>
        <dbReference type="EMBL" id="KAK5638397.1"/>
    </source>
</evidence>
<keyword evidence="6" id="KW-0378">Hydrolase</keyword>
<comment type="cofactor">
    <cofactor evidence="10">
        <name>Zn(2+)</name>
        <dbReference type="ChEBI" id="CHEBI:29105"/>
    </cofactor>
    <text evidence="10">Binds 2 Zn(2+) ions per subunit.</text>
</comment>
<dbReference type="PANTHER" id="PTHR45892">
    <property type="entry name" value="AMINOACYLASE-1"/>
    <property type="match status" value="1"/>
</dbReference>
<feature type="domain" description="Peptidase M20 dimerisation" evidence="11">
    <location>
        <begin position="190"/>
        <end position="299"/>
    </location>
</feature>
<feature type="binding site" evidence="10">
    <location>
        <position position="374"/>
    </location>
    <ligand>
        <name>Zn(2+)</name>
        <dbReference type="ChEBI" id="CHEBI:29105"/>
        <label>2</label>
    </ligand>
</feature>
<dbReference type="NCBIfam" id="TIGR01880">
    <property type="entry name" value="Ac-peptdase-euk"/>
    <property type="match status" value="1"/>
</dbReference>
<dbReference type="Gene3D" id="1.10.150.900">
    <property type="match status" value="1"/>
</dbReference>
<dbReference type="PANTHER" id="PTHR45892:SF1">
    <property type="entry name" value="AMINOACYLASE-1"/>
    <property type="match status" value="1"/>
</dbReference>
<evidence type="ECO:0000256" key="6">
    <source>
        <dbReference type="ARBA" id="ARBA00022801"/>
    </source>
</evidence>
<keyword evidence="4" id="KW-0963">Cytoplasm</keyword>
<dbReference type="FunFam" id="3.30.70.360:FF:000005">
    <property type="entry name" value="Putative Aminoacylase-1"/>
    <property type="match status" value="1"/>
</dbReference>
<keyword evidence="13" id="KW-1185">Reference proteome</keyword>
<keyword evidence="5 10" id="KW-0479">Metal-binding</keyword>
<evidence type="ECO:0000256" key="3">
    <source>
        <dbReference type="ARBA" id="ARBA00011913"/>
    </source>
</evidence>
<dbReference type="Pfam" id="PF01546">
    <property type="entry name" value="Peptidase_M20"/>
    <property type="match status" value="1"/>
</dbReference>
<reference evidence="12 13" key="1">
    <citation type="journal article" date="2024" name="Insects">
        <title>An Improved Chromosome-Level Genome Assembly of the Firefly Pyrocoelia pectoralis.</title>
        <authorList>
            <person name="Fu X."/>
            <person name="Meyer-Rochow V.B."/>
            <person name="Ballantyne L."/>
            <person name="Zhu X."/>
        </authorList>
    </citation>
    <scope>NUCLEOTIDE SEQUENCE [LARGE SCALE GENOMIC DNA]</scope>
    <source>
        <strain evidence="12">XCY_ONT2</strain>
    </source>
</reference>
<feature type="binding site" evidence="10">
    <location>
        <position position="151"/>
    </location>
    <ligand>
        <name>Zn(2+)</name>
        <dbReference type="ChEBI" id="CHEBI:29105"/>
        <label>2</label>
    </ligand>
</feature>
<dbReference type="Proteomes" id="UP001329430">
    <property type="component" value="Chromosome 10"/>
</dbReference>
<feature type="binding site" evidence="10">
    <location>
        <position position="116"/>
    </location>
    <ligand>
        <name>Zn(2+)</name>
        <dbReference type="ChEBI" id="CHEBI:29105"/>
        <label>1</label>
    </ligand>
</feature>
<evidence type="ECO:0000256" key="10">
    <source>
        <dbReference type="PIRSR" id="PIRSR036696-2"/>
    </source>
</evidence>
<keyword evidence="7 10" id="KW-0862">Zinc</keyword>
<dbReference type="GO" id="GO:0004046">
    <property type="term" value="F:aminoacylase activity"/>
    <property type="evidence" value="ECO:0007669"/>
    <property type="project" value="UniProtKB-EC"/>
</dbReference>
<evidence type="ECO:0000313" key="13">
    <source>
        <dbReference type="Proteomes" id="UP001329430"/>
    </source>
</evidence>
<sequence>MSQILDALSPLDRQAVDKFREYLRIPTVHPDIDYEPCIKFLEQYARDLGIPVKVYRNIPTKPVAVFKWEGKESGLSTIMLNGHMDVVPVYRDKWTYEPFGAEIDDKGYIYGRGAQDMKWISILYLEAIRRLKLDGVVPKRTVYVFFVPDEEYGELGLREFVKTKEFRNLNIGFGLDEGDSSPNDSYIAYYGEKSCWQFTIHCPGQTGHASLILKNTAGEKVRYLVDKFSDFRRTEEKKLEDDSSLKLWDVTSVNLTQLGGGVQPNVVPEELTLTYDVRISPGTNVKDLERKINRWCKEAGDGIWLEYYEKEAQRPITVLENSPYWSALAKVAEKRKINLEKKVCLGATDVRFLREMHIPAIGISPMRFTKPLAHDHDECVNVRAFLEGLQFYYDLLPELANV</sequence>
<accession>A0AAN7UYP8</accession>
<name>A0AAN7UYP8_9COLE</name>
<organism evidence="12 13">
    <name type="scientific">Pyrocoelia pectoralis</name>
    <dbReference type="NCBI Taxonomy" id="417401"/>
    <lineage>
        <taxon>Eukaryota</taxon>
        <taxon>Metazoa</taxon>
        <taxon>Ecdysozoa</taxon>
        <taxon>Arthropoda</taxon>
        <taxon>Hexapoda</taxon>
        <taxon>Insecta</taxon>
        <taxon>Pterygota</taxon>
        <taxon>Neoptera</taxon>
        <taxon>Endopterygota</taxon>
        <taxon>Coleoptera</taxon>
        <taxon>Polyphaga</taxon>
        <taxon>Elateriformia</taxon>
        <taxon>Elateroidea</taxon>
        <taxon>Lampyridae</taxon>
        <taxon>Lampyrinae</taxon>
        <taxon>Pyrocoelia</taxon>
    </lineage>
</organism>
<dbReference type="InterPro" id="IPR011650">
    <property type="entry name" value="Peptidase_M20_dimer"/>
</dbReference>
<dbReference type="InterPro" id="IPR036264">
    <property type="entry name" value="Bact_exopeptidase_dim_dom"/>
</dbReference>
<comment type="similarity">
    <text evidence="2">Belongs to the peptidase M20A family.</text>
</comment>
<evidence type="ECO:0000259" key="11">
    <source>
        <dbReference type="Pfam" id="PF07687"/>
    </source>
</evidence>
<dbReference type="Gene3D" id="3.40.630.10">
    <property type="entry name" value="Zn peptidases"/>
    <property type="match status" value="1"/>
</dbReference>
<dbReference type="GO" id="GO:0006520">
    <property type="term" value="P:amino acid metabolic process"/>
    <property type="evidence" value="ECO:0007669"/>
    <property type="project" value="InterPro"/>
</dbReference>
<feature type="binding site" evidence="10">
    <location>
        <position position="116"/>
    </location>
    <ligand>
        <name>Zn(2+)</name>
        <dbReference type="ChEBI" id="CHEBI:29105"/>
        <label>2</label>
    </ligand>
</feature>
<dbReference type="PROSITE" id="PS00758">
    <property type="entry name" value="ARGE_DAPE_CPG2_1"/>
    <property type="match status" value="1"/>
</dbReference>
<dbReference type="AlphaFoldDB" id="A0AAN7UYP8"/>
<dbReference type="InterPro" id="IPR052083">
    <property type="entry name" value="Aminoacylase-1_M20A"/>
</dbReference>
<protein>
    <recommendedName>
        <fullName evidence="3">N-acyl-aliphatic-L-amino acid amidohydrolase</fullName>
        <ecNumber evidence="3">3.5.1.14</ecNumber>
    </recommendedName>
    <alternativeName>
        <fullName evidence="8">N-acyl-L-amino-acid amidohydrolase</fullName>
    </alternativeName>
</protein>
<dbReference type="EMBL" id="JAVRBK010000010">
    <property type="protein sequence ID" value="KAK5638397.1"/>
    <property type="molecule type" value="Genomic_DNA"/>
</dbReference>
<comment type="subcellular location">
    <subcellularLocation>
        <location evidence="1">Cytoplasm</location>
    </subcellularLocation>
</comment>
<dbReference type="SUPFAM" id="SSF53187">
    <property type="entry name" value="Zn-dependent exopeptidases"/>
    <property type="match status" value="1"/>
</dbReference>
<dbReference type="Gene3D" id="3.30.70.360">
    <property type="match status" value="1"/>
</dbReference>
<feature type="binding site" evidence="10">
    <location>
        <position position="177"/>
    </location>
    <ligand>
        <name>Zn(2+)</name>
        <dbReference type="ChEBI" id="CHEBI:29105"/>
        <label>1</label>
    </ligand>
</feature>
<evidence type="ECO:0000256" key="5">
    <source>
        <dbReference type="ARBA" id="ARBA00022723"/>
    </source>
</evidence>
<proteinExistence type="inferred from homology"/>
<dbReference type="FunFam" id="3.40.630.10:FF:000019">
    <property type="entry name" value="Aminoacylase 1"/>
    <property type="match status" value="1"/>
</dbReference>
<evidence type="ECO:0000256" key="8">
    <source>
        <dbReference type="ARBA" id="ARBA00029656"/>
    </source>
</evidence>
<dbReference type="PIRSF" id="PIRSF036696">
    <property type="entry name" value="ACY-1"/>
    <property type="match status" value="1"/>
</dbReference>
<comment type="caution">
    <text evidence="12">The sequence shown here is derived from an EMBL/GenBank/DDBJ whole genome shotgun (WGS) entry which is preliminary data.</text>
</comment>
<evidence type="ECO:0000256" key="1">
    <source>
        <dbReference type="ARBA" id="ARBA00004496"/>
    </source>
</evidence>
<dbReference type="InterPro" id="IPR002933">
    <property type="entry name" value="Peptidase_M20"/>
</dbReference>
<dbReference type="GO" id="GO:0005737">
    <property type="term" value="C:cytoplasm"/>
    <property type="evidence" value="ECO:0007669"/>
    <property type="project" value="UniProtKB-SubCell"/>
</dbReference>
<feature type="active site" description="Proton acceptor" evidence="9">
    <location>
        <position position="150"/>
    </location>
</feature>
<evidence type="ECO:0000256" key="2">
    <source>
        <dbReference type="ARBA" id="ARBA00006247"/>
    </source>
</evidence>
<evidence type="ECO:0000256" key="7">
    <source>
        <dbReference type="ARBA" id="ARBA00022833"/>
    </source>
</evidence>
<feature type="active site" evidence="9">
    <location>
        <position position="85"/>
    </location>
</feature>
<dbReference type="SUPFAM" id="SSF55031">
    <property type="entry name" value="Bacterial exopeptidase dimerisation domain"/>
    <property type="match status" value="1"/>
</dbReference>
<dbReference type="InterPro" id="IPR001261">
    <property type="entry name" value="ArgE/DapE_CS"/>
</dbReference>
<dbReference type="InterPro" id="IPR010159">
    <property type="entry name" value="N-acyl_aa_amidohydrolase"/>
</dbReference>
<gene>
    <name evidence="12" type="ORF">RI129_012692</name>
</gene>
<feature type="binding site" evidence="10">
    <location>
        <position position="83"/>
    </location>
    <ligand>
        <name>Zn(2+)</name>
        <dbReference type="ChEBI" id="CHEBI:29105"/>
        <label>1</label>
    </ligand>
</feature>